<feature type="compositionally biased region" description="Polar residues" evidence="1">
    <location>
        <begin position="1"/>
        <end position="10"/>
    </location>
</feature>
<evidence type="ECO:0000313" key="3">
    <source>
        <dbReference type="Proteomes" id="UP001160390"/>
    </source>
</evidence>
<feature type="compositionally biased region" description="Polar residues" evidence="1">
    <location>
        <begin position="53"/>
        <end position="78"/>
    </location>
</feature>
<name>A0AA35Q1X2_9HYPO</name>
<feature type="region of interest" description="Disordered" evidence="1">
    <location>
        <begin position="191"/>
        <end position="240"/>
    </location>
</feature>
<dbReference type="EMBL" id="CABFNP030000789">
    <property type="protein sequence ID" value="CAI6086739.1"/>
    <property type="molecule type" value="Genomic_DNA"/>
</dbReference>
<feature type="compositionally biased region" description="Low complexity" evidence="1">
    <location>
        <begin position="155"/>
        <end position="167"/>
    </location>
</feature>
<organism evidence="2 3">
    <name type="scientific">Clonostachys chloroleuca</name>
    <dbReference type="NCBI Taxonomy" id="1926264"/>
    <lineage>
        <taxon>Eukaryota</taxon>
        <taxon>Fungi</taxon>
        <taxon>Dikarya</taxon>
        <taxon>Ascomycota</taxon>
        <taxon>Pezizomycotina</taxon>
        <taxon>Sordariomycetes</taxon>
        <taxon>Hypocreomycetidae</taxon>
        <taxon>Hypocreales</taxon>
        <taxon>Bionectriaceae</taxon>
        <taxon>Clonostachys</taxon>
    </lineage>
</organism>
<evidence type="ECO:0000313" key="2">
    <source>
        <dbReference type="EMBL" id="CAI6086739.1"/>
    </source>
</evidence>
<feature type="region of interest" description="Disordered" evidence="1">
    <location>
        <begin position="1"/>
        <end position="168"/>
    </location>
</feature>
<feature type="compositionally biased region" description="Polar residues" evidence="1">
    <location>
        <begin position="22"/>
        <end position="32"/>
    </location>
</feature>
<gene>
    <name evidence="2" type="ORF">CCHLO57077_00009791</name>
</gene>
<protein>
    <submittedName>
        <fullName evidence="2">Uncharacterized protein</fullName>
    </submittedName>
</protein>
<feature type="compositionally biased region" description="Polar residues" evidence="1">
    <location>
        <begin position="227"/>
        <end position="236"/>
    </location>
</feature>
<evidence type="ECO:0000256" key="1">
    <source>
        <dbReference type="SAM" id="MobiDB-lite"/>
    </source>
</evidence>
<keyword evidence="3" id="KW-1185">Reference proteome</keyword>
<dbReference type="AlphaFoldDB" id="A0AA35Q1X2"/>
<reference evidence="2" key="1">
    <citation type="submission" date="2023-01" db="EMBL/GenBank/DDBJ databases">
        <authorList>
            <person name="Piombo E."/>
        </authorList>
    </citation>
    <scope>NUCLEOTIDE SEQUENCE</scope>
</reference>
<accession>A0AA35Q1X2</accession>
<comment type="caution">
    <text evidence="2">The sequence shown here is derived from an EMBL/GenBank/DDBJ whole genome shotgun (WGS) entry which is preliminary data.</text>
</comment>
<feature type="compositionally biased region" description="Low complexity" evidence="1">
    <location>
        <begin position="207"/>
        <end position="217"/>
    </location>
</feature>
<sequence>MPGRTLSASSEKSDDGGEHATISGQTTPTWLPNQPYRRYGTPPISHTVGSAPGTMSTRLAPTADSSTSEQVSTRSTDAGSGPIAIDIPRIKRITSTSVYTPPEPLSARGDLPGGYFPMHEDPKTRVHRPHPFHSQDRQSVRDLTLADFSARPEGSSATKKMSSSMSTRNSIPVASYLPTGCHDTPLPMGKYYPSNYENQQKAHVSRTRSATVSSTSSKSRDQLEPFINSSPTSNSAHDPDVRRKLQLQQYQRDMIAQASLAANELLSSSGHGRSGPPKLGNLPGKALSFGPPFHNPSAPKLHPLGSPGPVTPMDLESSRGGNGYFEMSQGDNRVQK</sequence>
<feature type="region of interest" description="Disordered" evidence="1">
    <location>
        <begin position="266"/>
        <end position="336"/>
    </location>
</feature>
<dbReference type="Proteomes" id="UP001160390">
    <property type="component" value="Unassembled WGS sequence"/>
</dbReference>
<proteinExistence type="predicted"/>